<dbReference type="Proteomes" id="UP001187415">
    <property type="component" value="Unassembled WGS sequence"/>
</dbReference>
<comment type="caution">
    <text evidence="2">The sequence shown here is derived from an EMBL/GenBank/DDBJ whole genome shotgun (WGS) entry which is preliminary data.</text>
</comment>
<sequence length="104" mass="11119">MRSLTSAVSLGNDICGPPHCSNKRPHASPGFTDQEEEEEEEEEARPKALPSGPEGEEASGPQTADGGSLVPWFTFLICTSPSPESFTTAPSPSQKHAFFKALIF</sequence>
<proteinExistence type="predicted"/>
<feature type="compositionally biased region" description="Acidic residues" evidence="1">
    <location>
        <begin position="33"/>
        <end position="43"/>
    </location>
</feature>
<gene>
    <name evidence="2" type="ORF">Q5P01_016468</name>
</gene>
<dbReference type="EMBL" id="JAUPFM010000012">
    <property type="protein sequence ID" value="KAK2835984.1"/>
    <property type="molecule type" value="Genomic_DNA"/>
</dbReference>
<evidence type="ECO:0000256" key="1">
    <source>
        <dbReference type="SAM" id="MobiDB-lite"/>
    </source>
</evidence>
<name>A0AA88MFD3_CHASR</name>
<organism evidence="2 3">
    <name type="scientific">Channa striata</name>
    <name type="common">Snakehead murrel</name>
    <name type="synonym">Ophicephalus striatus</name>
    <dbReference type="NCBI Taxonomy" id="64152"/>
    <lineage>
        <taxon>Eukaryota</taxon>
        <taxon>Metazoa</taxon>
        <taxon>Chordata</taxon>
        <taxon>Craniata</taxon>
        <taxon>Vertebrata</taxon>
        <taxon>Euteleostomi</taxon>
        <taxon>Actinopterygii</taxon>
        <taxon>Neopterygii</taxon>
        <taxon>Teleostei</taxon>
        <taxon>Neoteleostei</taxon>
        <taxon>Acanthomorphata</taxon>
        <taxon>Anabantaria</taxon>
        <taxon>Anabantiformes</taxon>
        <taxon>Channoidei</taxon>
        <taxon>Channidae</taxon>
        <taxon>Channa</taxon>
    </lineage>
</organism>
<keyword evidence="3" id="KW-1185">Reference proteome</keyword>
<reference evidence="2" key="1">
    <citation type="submission" date="2023-07" db="EMBL/GenBank/DDBJ databases">
        <title>Chromosome-level Genome Assembly of Striped Snakehead (Channa striata).</title>
        <authorList>
            <person name="Liu H."/>
        </authorList>
    </citation>
    <scope>NUCLEOTIDE SEQUENCE</scope>
    <source>
        <strain evidence="2">Gz</strain>
        <tissue evidence="2">Muscle</tissue>
    </source>
</reference>
<accession>A0AA88MFD3</accession>
<protein>
    <submittedName>
        <fullName evidence="2">Uncharacterized protein</fullName>
    </submittedName>
</protein>
<evidence type="ECO:0000313" key="2">
    <source>
        <dbReference type="EMBL" id="KAK2835984.1"/>
    </source>
</evidence>
<dbReference type="AlphaFoldDB" id="A0AA88MFD3"/>
<feature type="region of interest" description="Disordered" evidence="1">
    <location>
        <begin position="1"/>
        <end position="67"/>
    </location>
</feature>
<evidence type="ECO:0000313" key="3">
    <source>
        <dbReference type="Proteomes" id="UP001187415"/>
    </source>
</evidence>